<organism evidence="1">
    <name type="scientific">marine metagenome</name>
    <dbReference type="NCBI Taxonomy" id="408172"/>
    <lineage>
        <taxon>unclassified sequences</taxon>
        <taxon>metagenomes</taxon>
        <taxon>ecological metagenomes</taxon>
    </lineage>
</organism>
<accession>A0A381QG57</accession>
<proteinExistence type="predicted"/>
<dbReference type="EMBL" id="UINC01001349">
    <property type="protein sequence ID" value="SUZ78301.1"/>
    <property type="molecule type" value="Genomic_DNA"/>
</dbReference>
<reference evidence="1" key="1">
    <citation type="submission" date="2018-05" db="EMBL/GenBank/DDBJ databases">
        <authorList>
            <person name="Lanie J.A."/>
            <person name="Ng W.-L."/>
            <person name="Kazmierczak K.M."/>
            <person name="Andrzejewski T.M."/>
            <person name="Davidsen T.M."/>
            <person name="Wayne K.J."/>
            <person name="Tettelin H."/>
            <person name="Glass J.I."/>
            <person name="Rusch D."/>
            <person name="Podicherti R."/>
            <person name="Tsui H.-C.T."/>
            <person name="Winkler M.E."/>
        </authorList>
    </citation>
    <scope>NUCLEOTIDE SEQUENCE</scope>
</reference>
<feature type="non-terminal residue" evidence="1">
    <location>
        <position position="346"/>
    </location>
</feature>
<evidence type="ECO:0008006" key="2">
    <source>
        <dbReference type="Google" id="ProtNLM"/>
    </source>
</evidence>
<gene>
    <name evidence="1" type="ORF">METZ01_LOCUS31155</name>
</gene>
<protein>
    <recommendedName>
        <fullName evidence="2">Glycosyltransferase subfamily 4-like N-terminal domain-containing protein</fullName>
    </recommendedName>
</protein>
<dbReference type="AlphaFoldDB" id="A0A381QG57"/>
<sequence>MKRILLYPSITNLQDPAGDTYLRFLRKMIFSMSLVRDDIYWYCLIPRYRDEYEDKTRLMKKMLRFANTKHIEIVTPAPPASKGNVDYQELKKVRWQDYAIDSVFLNLPQQATDLQTYLADHSNLSPSFFGFTHFQDYPNVMQCPSLFRMNTVGILDMDVCYINTQSQKDQAIEQAGRTFNVNVIRKLNKIIKVFPTPVLPVKTEDASIFDHDPLRIVVFNHRPDQEKSFPMFCAAIEELWMKRKDFRVWVPFYAKRRVPFEWMITDIPKETKQEYYYGLGRCCVGVSPKQTGGNWTVSTADGLLSGLPYILYDDQAYKQLNPGADIYKNRRQLNKLISFYLDNSEY</sequence>
<name>A0A381QG57_9ZZZZ</name>
<evidence type="ECO:0000313" key="1">
    <source>
        <dbReference type="EMBL" id="SUZ78301.1"/>
    </source>
</evidence>